<dbReference type="Pfam" id="PF04816">
    <property type="entry name" value="TrmK"/>
    <property type="match status" value="1"/>
</dbReference>
<dbReference type="PANTHER" id="PTHR38451:SF1">
    <property type="entry name" value="TRNA (ADENINE(22)-N(1))-METHYLTRANSFERASE"/>
    <property type="match status" value="1"/>
</dbReference>
<keyword evidence="2" id="KW-1185">Reference proteome</keyword>
<proteinExistence type="predicted"/>
<comment type="caution">
    <text evidence="1">The sequence shown here is derived from an EMBL/GenBank/DDBJ whole genome shotgun (WGS) entry which is preliminary data.</text>
</comment>
<dbReference type="PANTHER" id="PTHR38451">
    <property type="entry name" value="TRNA (ADENINE(22)-N(1))-METHYLTRANSFERASE"/>
    <property type="match status" value="1"/>
</dbReference>
<dbReference type="EMBL" id="JARYZI010000005">
    <property type="protein sequence ID" value="MDH8678423.1"/>
    <property type="molecule type" value="Genomic_DNA"/>
</dbReference>
<dbReference type="SUPFAM" id="SSF53335">
    <property type="entry name" value="S-adenosyl-L-methionine-dependent methyltransferases"/>
    <property type="match status" value="1"/>
</dbReference>
<sequence length="244" mass="28085">MQKNKISNRIHLIAKQAKILKPYFLSIADIGTDHGYLPYIMHSDDSIGSSILCDINNGPLENAKKTFEGHDQYPVEFRLGSGLEPLEPKESELVVIAGMGGGLIQDILINDLEKSKSYPYFLIQPMTEQDQLRSFLIDNGFNILWDHFFIDAKKHYELIVVSTNFDTDVEYKYDLISIPCNDLEFGKRIRKSQVDAYLEFLENKKSKYEYILNQVTKNNYNEKVTKCNTKLSTILTIEQTLKTL</sequence>
<dbReference type="GO" id="GO:0008168">
    <property type="term" value="F:methyltransferase activity"/>
    <property type="evidence" value="ECO:0007669"/>
    <property type="project" value="UniProtKB-KW"/>
</dbReference>
<accession>A0ABT6NDC6</accession>
<reference evidence="1 2" key="1">
    <citation type="submission" date="2023-04" db="EMBL/GenBank/DDBJ databases">
        <title>Fusibacter bizertensis strain WBS, isolated from littoral bottom sediments of the Arctic seas - biochemical and genomic analysis.</title>
        <authorList>
            <person name="Brioukhanov A.L."/>
        </authorList>
    </citation>
    <scope>NUCLEOTIDE SEQUENCE [LARGE SCALE GENOMIC DNA]</scope>
    <source>
        <strain evidence="1 2">WBS</strain>
    </source>
</reference>
<dbReference type="GO" id="GO:0032259">
    <property type="term" value="P:methylation"/>
    <property type="evidence" value="ECO:0007669"/>
    <property type="project" value="UniProtKB-KW"/>
</dbReference>
<dbReference type="InterPro" id="IPR006901">
    <property type="entry name" value="TrmK"/>
</dbReference>
<name>A0ABT6NDC6_9FIRM</name>
<keyword evidence="1" id="KW-0489">Methyltransferase</keyword>
<evidence type="ECO:0000313" key="2">
    <source>
        <dbReference type="Proteomes" id="UP001158045"/>
    </source>
</evidence>
<dbReference type="EC" id="2.1.1.-" evidence="1"/>
<keyword evidence="1" id="KW-0808">Transferase</keyword>
<gene>
    <name evidence="1" type="ORF">QE109_09715</name>
</gene>
<dbReference type="Proteomes" id="UP001158045">
    <property type="component" value="Unassembled WGS sequence"/>
</dbReference>
<dbReference type="PIRSF" id="PIRSF018637">
    <property type="entry name" value="TrmK"/>
    <property type="match status" value="1"/>
</dbReference>
<organism evidence="1 2">
    <name type="scientific">Fusibacter bizertensis</name>
    <dbReference type="NCBI Taxonomy" id="1488331"/>
    <lineage>
        <taxon>Bacteria</taxon>
        <taxon>Bacillati</taxon>
        <taxon>Bacillota</taxon>
        <taxon>Clostridia</taxon>
        <taxon>Eubacteriales</taxon>
        <taxon>Eubacteriales Family XII. Incertae Sedis</taxon>
        <taxon>Fusibacter</taxon>
    </lineage>
</organism>
<dbReference type="Gene3D" id="3.40.50.150">
    <property type="entry name" value="Vaccinia Virus protein VP39"/>
    <property type="match status" value="1"/>
</dbReference>
<evidence type="ECO:0000313" key="1">
    <source>
        <dbReference type="EMBL" id="MDH8678423.1"/>
    </source>
</evidence>
<dbReference type="InterPro" id="IPR029063">
    <property type="entry name" value="SAM-dependent_MTases_sf"/>
</dbReference>
<dbReference type="RefSeq" id="WP_281094263.1">
    <property type="nucleotide sequence ID" value="NZ_JARYZI010000005.1"/>
</dbReference>
<protein>
    <submittedName>
        <fullName evidence="1">Class I SAM-dependent methyltransferase</fullName>
        <ecNumber evidence="1">2.1.1.-</ecNumber>
    </submittedName>
</protein>